<dbReference type="InterPro" id="IPR050261">
    <property type="entry name" value="FrsA_esterase"/>
</dbReference>
<comment type="caution">
    <text evidence="2">The sequence shown here is derived from an EMBL/GenBank/DDBJ whole genome shotgun (WGS) entry which is preliminary data.</text>
</comment>
<sequence>RPEFALVYMYSDISQLPLFDRSPKNGFRCVNYIDIDKIPEKVFQLAEYTKLRDYYKEEPVSDAIFQAYKNQFLYDKTELDADLYETDESSDDWTIEKITFNAAYGNERVLAYLYLPKETSPPYQTVIHFPNANAARWTSIKDNRHIFWVLDFILKNGRAVMYPVYKGTYERQDGLTSERWVSQSHAHTEYLVKLVKDFSRSIDYLDTRPDIDSDKLAYLGASWGGHLGAIIPAVEERLKASILIVGGLRHRRRARPEADAINYVSRVTIPVLMLNGRYDYSFPLEMSVIPMYNLLGTPESDKLLKIYETDHNVAKNEFIKETLNWLDKYLGPVK</sequence>
<evidence type="ECO:0000313" key="2">
    <source>
        <dbReference type="EMBL" id="GAF84642.1"/>
    </source>
</evidence>
<gene>
    <name evidence="2" type="ORF">S01H1_04493</name>
</gene>
<dbReference type="InterPro" id="IPR008391">
    <property type="entry name" value="AXE1_dom"/>
</dbReference>
<name>X0T8X5_9ZZZZ</name>
<dbReference type="EMBL" id="BARS01002370">
    <property type="protein sequence ID" value="GAF84642.1"/>
    <property type="molecule type" value="Genomic_DNA"/>
</dbReference>
<dbReference type="Pfam" id="PF05448">
    <property type="entry name" value="AXE1"/>
    <property type="match status" value="1"/>
</dbReference>
<evidence type="ECO:0000259" key="1">
    <source>
        <dbReference type="Pfam" id="PF05448"/>
    </source>
</evidence>
<dbReference type="SUPFAM" id="SSF53474">
    <property type="entry name" value="alpha/beta-Hydrolases"/>
    <property type="match status" value="1"/>
</dbReference>
<feature type="non-terminal residue" evidence="2">
    <location>
        <position position="1"/>
    </location>
</feature>
<reference evidence="2" key="1">
    <citation type="journal article" date="2014" name="Front. Microbiol.">
        <title>High frequency of phylogenetically diverse reductive dehalogenase-homologous genes in deep subseafloor sedimentary metagenomes.</title>
        <authorList>
            <person name="Kawai M."/>
            <person name="Futagami T."/>
            <person name="Toyoda A."/>
            <person name="Takaki Y."/>
            <person name="Nishi S."/>
            <person name="Hori S."/>
            <person name="Arai W."/>
            <person name="Tsubouchi T."/>
            <person name="Morono Y."/>
            <person name="Uchiyama I."/>
            <person name="Ito T."/>
            <person name="Fujiyama A."/>
            <person name="Inagaki F."/>
            <person name="Takami H."/>
        </authorList>
    </citation>
    <scope>NUCLEOTIDE SEQUENCE</scope>
    <source>
        <strain evidence="2">Expedition CK06-06</strain>
    </source>
</reference>
<feature type="domain" description="Acetyl xylan esterase" evidence="1">
    <location>
        <begin position="49"/>
        <end position="254"/>
    </location>
</feature>
<proteinExistence type="predicted"/>
<dbReference type="PANTHER" id="PTHR22946">
    <property type="entry name" value="DIENELACTONE HYDROLASE DOMAIN-CONTAINING PROTEIN-RELATED"/>
    <property type="match status" value="1"/>
</dbReference>
<organism evidence="2">
    <name type="scientific">marine sediment metagenome</name>
    <dbReference type="NCBI Taxonomy" id="412755"/>
    <lineage>
        <taxon>unclassified sequences</taxon>
        <taxon>metagenomes</taxon>
        <taxon>ecological metagenomes</taxon>
    </lineage>
</organism>
<dbReference type="InterPro" id="IPR029058">
    <property type="entry name" value="AB_hydrolase_fold"/>
</dbReference>
<dbReference type="AlphaFoldDB" id="X0T8X5"/>
<accession>X0T8X5</accession>
<dbReference type="Gene3D" id="3.40.50.1820">
    <property type="entry name" value="alpha/beta hydrolase"/>
    <property type="match status" value="1"/>
</dbReference>
<protein>
    <recommendedName>
        <fullName evidence="1">Acetyl xylan esterase domain-containing protein</fullName>
    </recommendedName>
</protein>